<dbReference type="EMBL" id="JAVDQH010000004">
    <property type="protein sequence ID" value="MDR6243598.1"/>
    <property type="molecule type" value="Genomic_DNA"/>
</dbReference>
<name>A0ABU1IWI7_9BACL</name>
<dbReference type="Pfam" id="PF23491">
    <property type="entry name" value="bPH_8"/>
    <property type="match status" value="1"/>
</dbReference>
<organism evidence="2 3">
    <name type="scientific">Paenibacillus hunanensis</name>
    <dbReference type="NCBI Taxonomy" id="539262"/>
    <lineage>
        <taxon>Bacteria</taxon>
        <taxon>Bacillati</taxon>
        <taxon>Bacillota</taxon>
        <taxon>Bacilli</taxon>
        <taxon>Bacillales</taxon>
        <taxon>Paenibacillaceae</taxon>
        <taxon>Paenibacillus</taxon>
    </lineage>
</organism>
<evidence type="ECO:0000313" key="3">
    <source>
        <dbReference type="Proteomes" id="UP001185028"/>
    </source>
</evidence>
<proteinExistence type="predicted"/>
<reference evidence="2 3" key="1">
    <citation type="submission" date="2023-07" db="EMBL/GenBank/DDBJ databases">
        <title>Genomic Encyclopedia of Type Strains, Phase IV (KMG-IV): sequencing the most valuable type-strain genomes for metagenomic binning, comparative biology and taxonomic classification.</title>
        <authorList>
            <person name="Goeker M."/>
        </authorList>
    </citation>
    <scope>NUCLEOTIDE SEQUENCE [LARGE SCALE GENOMIC DNA]</scope>
    <source>
        <strain evidence="2 3">DSM 22170</strain>
    </source>
</reference>
<sequence>MSGIKIARDDDQLIIDWQQSKLEIPLNEAVYVTLDQEYPMLDCHPALLKTPYGTRERVMIQTGTDTYLLLNGDRITVLNKSRLQDQAQERRSSQLQPS</sequence>
<protein>
    <recommendedName>
        <fullName evidence="1">Sublancin immunity protein SunI-like PH domain-containing protein</fullName>
    </recommendedName>
</protein>
<evidence type="ECO:0000259" key="1">
    <source>
        <dbReference type="Pfam" id="PF23491"/>
    </source>
</evidence>
<dbReference type="RefSeq" id="WP_188773772.1">
    <property type="nucleotide sequence ID" value="NZ_BMMB01000001.1"/>
</dbReference>
<feature type="domain" description="Sublancin immunity protein SunI-like PH" evidence="1">
    <location>
        <begin position="3"/>
        <end position="81"/>
    </location>
</feature>
<dbReference type="Proteomes" id="UP001185028">
    <property type="component" value="Unassembled WGS sequence"/>
</dbReference>
<dbReference type="InterPro" id="IPR055365">
    <property type="entry name" value="PH_SunI-like"/>
</dbReference>
<evidence type="ECO:0000313" key="2">
    <source>
        <dbReference type="EMBL" id="MDR6243598.1"/>
    </source>
</evidence>
<accession>A0ABU1IWI7</accession>
<gene>
    <name evidence="2" type="ORF">JOC58_001485</name>
</gene>
<comment type="caution">
    <text evidence="2">The sequence shown here is derived from an EMBL/GenBank/DDBJ whole genome shotgun (WGS) entry which is preliminary data.</text>
</comment>
<keyword evidence="3" id="KW-1185">Reference proteome</keyword>